<proteinExistence type="predicted"/>
<reference evidence="2 3" key="1">
    <citation type="submission" date="2024-06" db="EMBL/GenBank/DDBJ databases">
        <title>The Natural Products Discovery Center: Release of the First 8490 Sequenced Strains for Exploring Actinobacteria Biosynthetic Diversity.</title>
        <authorList>
            <person name="Kalkreuter E."/>
            <person name="Kautsar S.A."/>
            <person name="Yang D."/>
            <person name="Bader C.D."/>
            <person name="Teijaro C.N."/>
            <person name="Fluegel L."/>
            <person name="Davis C.M."/>
            <person name="Simpson J.R."/>
            <person name="Lauterbach L."/>
            <person name="Steele A.D."/>
            <person name="Gui C."/>
            <person name="Meng S."/>
            <person name="Li G."/>
            <person name="Viehrig K."/>
            <person name="Ye F."/>
            <person name="Su P."/>
            <person name="Kiefer A.F."/>
            <person name="Nichols A."/>
            <person name="Cepeda A.J."/>
            <person name="Yan W."/>
            <person name="Fan B."/>
            <person name="Jiang Y."/>
            <person name="Adhikari A."/>
            <person name="Zheng C.-J."/>
            <person name="Schuster L."/>
            <person name="Cowan T.M."/>
            <person name="Smanski M.J."/>
            <person name="Chevrette M.G."/>
            <person name="De Carvalho L.P.S."/>
            <person name="Shen B."/>
        </authorList>
    </citation>
    <scope>NUCLEOTIDE SEQUENCE [LARGE SCALE GENOMIC DNA]</scope>
    <source>
        <strain evidence="2 3">NPDC000234</strain>
    </source>
</reference>
<evidence type="ECO:0000259" key="1">
    <source>
        <dbReference type="PROSITE" id="PS50075"/>
    </source>
</evidence>
<feature type="domain" description="Carrier" evidence="1">
    <location>
        <begin position="4"/>
        <end position="79"/>
    </location>
</feature>
<dbReference type="EMBL" id="JBEPEK010000260">
    <property type="protein sequence ID" value="MER7183618.1"/>
    <property type="molecule type" value="Genomic_DNA"/>
</dbReference>
<sequence>MTHDEIWEVLCRHVRDVLGGLQDDEIHPRQKLRDLGANSLDRMDILVGTVDELRLTVPTGALAAEPTLGGLAELLHAHCEQP</sequence>
<gene>
    <name evidence="2" type="ORF">ABT404_29810</name>
</gene>
<evidence type="ECO:0000313" key="3">
    <source>
        <dbReference type="Proteomes" id="UP001474181"/>
    </source>
</evidence>
<dbReference type="RefSeq" id="WP_350785087.1">
    <property type="nucleotide sequence ID" value="NZ_JBEPEK010000260.1"/>
</dbReference>
<comment type="caution">
    <text evidence="2">The sequence shown here is derived from an EMBL/GenBank/DDBJ whole genome shotgun (WGS) entry which is preliminary data.</text>
</comment>
<keyword evidence="3" id="KW-1185">Reference proteome</keyword>
<dbReference type="Gene3D" id="1.10.1200.10">
    <property type="entry name" value="ACP-like"/>
    <property type="match status" value="1"/>
</dbReference>
<protein>
    <submittedName>
        <fullName evidence="2">Phosphopantetheine-binding protein</fullName>
    </submittedName>
</protein>
<dbReference type="Pfam" id="PF00550">
    <property type="entry name" value="PP-binding"/>
    <property type="match status" value="1"/>
</dbReference>
<evidence type="ECO:0000313" key="2">
    <source>
        <dbReference type="EMBL" id="MER7183618.1"/>
    </source>
</evidence>
<dbReference type="InterPro" id="IPR009081">
    <property type="entry name" value="PP-bd_ACP"/>
</dbReference>
<name>A0ABV1X3M1_9ACTN</name>
<dbReference type="Proteomes" id="UP001474181">
    <property type="component" value="Unassembled WGS sequence"/>
</dbReference>
<accession>A0ABV1X3M1</accession>
<dbReference type="InterPro" id="IPR036736">
    <property type="entry name" value="ACP-like_sf"/>
</dbReference>
<dbReference type="PROSITE" id="PS50075">
    <property type="entry name" value="CARRIER"/>
    <property type="match status" value="1"/>
</dbReference>
<organism evidence="2 3">
    <name type="scientific">Streptomyces hyaluromycini</name>
    <dbReference type="NCBI Taxonomy" id="1377993"/>
    <lineage>
        <taxon>Bacteria</taxon>
        <taxon>Bacillati</taxon>
        <taxon>Actinomycetota</taxon>
        <taxon>Actinomycetes</taxon>
        <taxon>Kitasatosporales</taxon>
        <taxon>Streptomycetaceae</taxon>
        <taxon>Streptomyces</taxon>
    </lineage>
</organism>
<dbReference type="SUPFAM" id="SSF47336">
    <property type="entry name" value="ACP-like"/>
    <property type="match status" value="1"/>
</dbReference>